<comment type="similarity">
    <text evidence="2">Belongs to the thiamine-monophosphate kinase family.</text>
</comment>
<dbReference type="CDD" id="cd02194">
    <property type="entry name" value="ThiL"/>
    <property type="match status" value="1"/>
</dbReference>
<dbReference type="PANTHER" id="PTHR30270:SF0">
    <property type="entry name" value="THIAMINE-MONOPHOSPHATE KINASE"/>
    <property type="match status" value="1"/>
</dbReference>
<dbReference type="InterPro" id="IPR006283">
    <property type="entry name" value="ThiL-like"/>
</dbReference>
<dbReference type="InterPro" id="IPR010918">
    <property type="entry name" value="PurM-like_C_dom"/>
</dbReference>
<dbReference type="Gene3D" id="3.30.1330.10">
    <property type="entry name" value="PurM-like, N-terminal domain"/>
    <property type="match status" value="1"/>
</dbReference>
<feature type="binding site" evidence="2">
    <location>
        <position position="178"/>
    </location>
    <ligand>
        <name>ATP</name>
        <dbReference type="ChEBI" id="CHEBI:30616"/>
    </ligand>
</feature>
<feature type="binding site" evidence="2">
    <location>
        <position position="77"/>
    </location>
    <ligand>
        <name>Mg(2+)</name>
        <dbReference type="ChEBI" id="CHEBI:18420"/>
        <label>4</label>
    </ligand>
</feature>
<dbReference type="InterPro" id="IPR036676">
    <property type="entry name" value="PurM-like_C_sf"/>
</dbReference>
<keyword evidence="1 2" id="KW-0784">Thiamine biosynthesis</keyword>
<keyword evidence="2" id="KW-0547">Nucleotide-binding</keyword>
<reference evidence="5" key="1">
    <citation type="submission" date="2020-07" db="EMBL/GenBank/DDBJ databases">
        <authorList>
            <person name="Pothier F. J."/>
        </authorList>
    </citation>
    <scope>NUCLEOTIDE SEQUENCE</scope>
    <source>
        <strain evidence="5">CFBP 2533</strain>
    </source>
</reference>
<keyword evidence="2 5" id="KW-0418">Kinase</keyword>
<dbReference type="GO" id="GO:0005524">
    <property type="term" value="F:ATP binding"/>
    <property type="evidence" value="ECO:0007669"/>
    <property type="project" value="UniProtKB-UniRule"/>
</dbReference>
<comment type="pathway">
    <text evidence="2">Cofactor biosynthesis; thiamine diphosphate biosynthesis; thiamine diphosphate from thiamine phosphate: step 1/1.</text>
</comment>
<dbReference type="GO" id="GO:0009229">
    <property type="term" value="P:thiamine diphosphate biosynthetic process"/>
    <property type="evidence" value="ECO:0007669"/>
    <property type="project" value="UniProtKB-UniRule"/>
</dbReference>
<feature type="domain" description="PurM-like C-terminal" evidence="4">
    <location>
        <begin position="182"/>
        <end position="340"/>
    </location>
</feature>
<feature type="binding site" evidence="2">
    <location>
        <position position="354"/>
    </location>
    <ligand>
        <name>substrate</name>
    </ligand>
</feature>
<feature type="binding site" evidence="2">
    <location>
        <position position="79"/>
    </location>
    <ligand>
        <name>Mg(2+)</name>
        <dbReference type="ChEBI" id="CHEBI:18420"/>
        <label>2</label>
    </ligand>
</feature>
<dbReference type="Gene3D" id="3.90.650.10">
    <property type="entry name" value="PurM-like C-terminal domain"/>
    <property type="match status" value="1"/>
</dbReference>
<feature type="binding site" evidence="2">
    <location>
        <position position="107"/>
    </location>
    <ligand>
        <name>Mg(2+)</name>
        <dbReference type="ChEBI" id="CHEBI:18420"/>
        <label>3</label>
    </ligand>
</feature>
<feature type="binding site" evidence="2">
    <location>
        <position position="86"/>
    </location>
    <ligand>
        <name>substrate</name>
    </ligand>
</feature>
<proteinExistence type="inferred from homology"/>
<feature type="binding site" evidence="2">
    <location>
        <position position="79"/>
    </location>
    <ligand>
        <name>Mg(2+)</name>
        <dbReference type="ChEBI" id="CHEBI:18420"/>
        <label>1</label>
    </ligand>
</feature>
<sequence length="359" mass="37836">MGSREWGIVRATFPTSPDAPLRFPIPDSLLPIPVAMPEFDLIARLRTRIAARADVPLGIGDDAALLQPPPGEQLAITADTLNAGVHFPHETRADDLGWKTLAVNLSDLAAMGAQPRWCTLSLSLPHDDAEWVDAFADGFFALADAHAIALVGGDTTRGPLSCAVTAIGSLPPGAALRRDGARVGDDVWVTGAPGEAAAALSLWQAGELDVTRVATDPLHEQWRSRLLRPQPRVQAGLRLRGLAHACVDISDGLLADLGHLCERSGVGAQLALAALPAMPRSAGISALHCIGWQLGGGDDYELCFTAAVQHRDAVVQAMDFAGVAVTRIGQIVAKPGVVVHDADGNPWQPPQRGYQHFVG</sequence>
<organism evidence="5">
    <name type="scientific">Xanthomonas hortorum pv. pelargonii</name>
    <dbReference type="NCBI Taxonomy" id="453602"/>
    <lineage>
        <taxon>Bacteria</taxon>
        <taxon>Pseudomonadati</taxon>
        <taxon>Pseudomonadota</taxon>
        <taxon>Gammaproteobacteria</taxon>
        <taxon>Lysobacterales</taxon>
        <taxon>Lysobacteraceae</taxon>
        <taxon>Xanthomonas</taxon>
    </lineage>
</organism>
<evidence type="ECO:0000259" key="3">
    <source>
        <dbReference type="Pfam" id="PF00586"/>
    </source>
</evidence>
<dbReference type="UniPathway" id="UPA00060">
    <property type="reaction ID" value="UER00142"/>
</dbReference>
<dbReference type="Pfam" id="PF00586">
    <property type="entry name" value="AIRS"/>
    <property type="match status" value="1"/>
</dbReference>
<feature type="domain" description="PurM-like N-terminal" evidence="3">
    <location>
        <begin position="60"/>
        <end position="169"/>
    </location>
</feature>
<dbReference type="InterPro" id="IPR016188">
    <property type="entry name" value="PurM-like_N"/>
</dbReference>
<comment type="function">
    <text evidence="2">Catalyzes the ATP-dependent phosphorylation of thiamine-monophosphate (TMP) to form thiamine-pyrophosphate (TPP), the active form of vitamin B1.</text>
</comment>
<dbReference type="GO" id="GO:0009228">
    <property type="term" value="P:thiamine biosynthetic process"/>
    <property type="evidence" value="ECO:0007669"/>
    <property type="project" value="UniProtKB-KW"/>
</dbReference>
<evidence type="ECO:0000259" key="4">
    <source>
        <dbReference type="Pfam" id="PF02769"/>
    </source>
</evidence>
<gene>
    <name evidence="2 5" type="primary">thiL</name>
    <name evidence="5" type="ORF">CFBP2533_36170</name>
</gene>
<dbReference type="Pfam" id="PF02769">
    <property type="entry name" value="AIRS_C"/>
    <property type="match status" value="1"/>
</dbReference>
<dbReference type="HAMAP" id="MF_02128">
    <property type="entry name" value="TMP_kinase"/>
    <property type="match status" value="1"/>
</dbReference>
<keyword evidence="2" id="KW-0808">Transferase</keyword>
<dbReference type="EMBL" id="LR828261">
    <property type="protein sequence ID" value="CAD0350868.1"/>
    <property type="molecule type" value="Genomic_DNA"/>
</dbReference>
<dbReference type="PANTHER" id="PTHR30270">
    <property type="entry name" value="THIAMINE-MONOPHOSPHATE KINASE"/>
    <property type="match status" value="1"/>
</dbReference>
<feature type="binding site" evidence="2">
    <location>
        <position position="248"/>
    </location>
    <ligand>
        <name>Mg(2+)</name>
        <dbReference type="ChEBI" id="CHEBI:18420"/>
        <label>3</label>
    </ligand>
</feature>
<feature type="binding site" evidence="2">
    <location>
        <position position="107"/>
    </location>
    <ligand>
        <name>Mg(2+)</name>
        <dbReference type="ChEBI" id="CHEBI:18420"/>
        <label>2</label>
    </ligand>
</feature>
<feature type="binding site" evidence="2">
    <location>
        <position position="154"/>
    </location>
    <ligand>
        <name>Mg(2+)</name>
        <dbReference type="ChEBI" id="CHEBI:18420"/>
        <label>1</label>
    </ligand>
</feature>
<feature type="binding site" evidence="2">
    <location>
        <position position="62"/>
    </location>
    <ligand>
        <name>Mg(2+)</name>
        <dbReference type="ChEBI" id="CHEBI:18420"/>
        <label>3</label>
    </ligand>
</feature>
<feature type="binding site" evidence="2">
    <location>
        <begin position="153"/>
        <end position="154"/>
    </location>
    <ligand>
        <name>ATP</name>
        <dbReference type="ChEBI" id="CHEBI:30616"/>
    </ligand>
</feature>
<evidence type="ECO:0000256" key="1">
    <source>
        <dbReference type="ARBA" id="ARBA00022977"/>
    </source>
</evidence>
<keyword evidence="2" id="KW-0479">Metal-binding</keyword>
<evidence type="ECO:0000313" key="5">
    <source>
        <dbReference type="EMBL" id="CAD0350868.1"/>
    </source>
</evidence>
<feature type="binding site" evidence="2">
    <location>
        <position position="250"/>
    </location>
    <ligand>
        <name>ATP</name>
        <dbReference type="ChEBI" id="CHEBI:30616"/>
    </ligand>
</feature>
<comment type="caution">
    <text evidence="2">Lacks conserved residue(s) required for the propagation of feature annotation.</text>
</comment>
<keyword evidence="2" id="KW-0067">ATP-binding</keyword>
<accession>A0A6V7EI27</accession>
<feature type="binding site" evidence="2">
    <location>
        <position position="107"/>
    </location>
    <ligand>
        <name>Mg(2+)</name>
        <dbReference type="ChEBI" id="CHEBI:18420"/>
        <label>4</label>
    </ligand>
</feature>
<dbReference type="SUPFAM" id="SSF56042">
    <property type="entry name" value="PurM C-terminal domain-like"/>
    <property type="match status" value="1"/>
</dbReference>
<keyword evidence="2" id="KW-0460">Magnesium</keyword>
<name>A0A6V7EI27_9XANT</name>
<evidence type="ECO:0000256" key="2">
    <source>
        <dbReference type="HAMAP-Rule" id="MF_02128"/>
    </source>
</evidence>
<dbReference type="EMBL" id="LR828261">
    <property type="protein sequence ID" value="CAD0350865.1"/>
    <property type="molecule type" value="Genomic_DNA"/>
</dbReference>
<protein>
    <recommendedName>
        <fullName evidence="2">Thiamine-monophosphate kinase</fullName>
        <shortName evidence="2">TMP kinase</shortName>
        <shortName evidence="2">Thiamine-phosphate kinase</shortName>
        <ecNumber evidence="2">2.7.4.16</ecNumber>
    </recommendedName>
</protein>
<feature type="binding site" evidence="2">
    <location>
        <position position="62"/>
    </location>
    <ligand>
        <name>Mg(2+)</name>
        <dbReference type="ChEBI" id="CHEBI:18420"/>
        <label>4</label>
    </ligand>
</feature>
<dbReference type="GO" id="GO:0009030">
    <property type="term" value="F:thiamine-phosphate kinase activity"/>
    <property type="evidence" value="ECO:0007669"/>
    <property type="project" value="UniProtKB-UniRule"/>
</dbReference>
<comment type="miscellaneous">
    <text evidence="2">Reaction mechanism of ThiL seems to utilize a direct, inline transfer of the gamma-phosphate of ATP to TMP rather than a phosphorylated enzyme intermediate.</text>
</comment>
<dbReference type="SUPFAM" id="SSF55326">
    <property type="entry name" value="PurM N-terminal domain-like"/>
    <property type="match status" value="1"/>
</dbReference>
<dbReference type="AlphaFoldDB" id="A0A6V7EI27"/>
<dbReference type="NCBIfam" id="TIGR01379">
    <property type="entry name" value="thiL"/>
    <property type="match status" value="1"/>
</dbReference>
<feature type="binding site" evidence="2">
    <location>
        <position position="298"/>
    </location>
    <ligand>
        <name>substrate</name>
    </ligand>
</feature>
<comment type="catalytic activity">
    <reaction evidence="2">
        <text>thiamine phosphate + ATP = thiamine diphosphate + ADP</text>
        <dbReference type="Rhea" id="RHEA:15913"/>
        <dbReference type="ChEBI" id="CHEBI:30616"/>
        <dbReference type="ChEBI" id="CHEBI:37575"/>
        <dbReference type="ChEBI" id="CHEBI:58937"/>
        <dbReference type="ChEBI" id="CHEBI:456216"/>
        <dbReference type="EC" id="2.7.4.16"/>
    </reaction>
</comment>
<dbReference type="GO" id="GO:0000287">
    <property type="term" value="F:magnesium ion binding"/>
    <property type="evidence" value="ECO:0007669"/>
    <property type="project" value="UniProtKB-UniRule"/>
</dbReference>
<dbReference type="PIRSF" id="PIRSF005303">
    <property type="entry name" value="Thiam_monoph_kin"/>
    <property type="match status" value="1"/>
</dbReference>
<dbReference type="InterPro" id="IPR036921">
    <property type="entry name" value="PurM-like_N_sf"/>
</dbReference>
<dbReference type="EC" id="2.7.4.16" evidence="2"/>
<feature type="binding site" evidence="2">
    <location>
        <position position="251"/>
    </location>
    <ligand>
        <name>Mg(2+)</name>
        <dbReference type="ChEBI" id="CHEBI:18420"/>
        <label>5</label>
    </ligand>
</feature>